<feature type="region of interest" description="Disordered" evidence="1">
    <location>
        <begin position="1"/>
        <end position="29"/>
    </location>
</feature>
<sequence>MMQWEDHRDIGHPQHLGLTPELSPPIPVTALPPLSSGSVSLKTPAPSEALSWVAAWGRMAAAQGSQSAGASPSSPLSRRDCTSVRRRLPDHSLTCSVGSPELPVRKAKSKRAASETGCGAARRRKAKPAHTVAYGESHKHIRARLAPPPTATHTPPPAPAQYYAPDGTSTTFLPQLPPPPPQQQRPQPLPQSPPQVEMNGFLSPFATVCHAPLSTPRKGEAATAKQRELEREELWLAGGAKWQPLPAAGGASGWQAAAQADLLGCMDAAEMEALDAALETLNEMISPMSFWL</sequence>
<accession>A0A9D4YYY9</accession>
<evidence type="ECO:0000313" key="3">
    <source>
        <dbReference type="Proteomes" id="UP001055712"/>
    </source>
</evidence>
<dbReference type="AlphaFoldDB" id="A0A9D4YYY9"/>
<feature type="compositionally biased region" description="Pro residues" evidence="1">
    <location>
        <begin position="146"/>
        <end position="159"/>
    </location>
</feature>
<feature type="region of interest" description="Disordered" evidence="1">
    <location>
        <begin position="91"/>
        <end position="198"/>
    </location>
</feature>
<feature type="compositionally biased region" description="Pro residues" evidence="1">
    <location>
        <begin position="175"/>
        <end position="193"/>
    </location>
</feature>
<dbReference type="Proteomes" id="UP001055712">
    <property type="component" value="Unassembled WGS sequence"/>
</dbReference>
<dbReference type="EMBL" id="SIDB01000005">
    <property type="protein sequence ID" value="KAI3432807.1"/>
    <property type="molecule type" value="Genomic_DNA"/>
</dbReference>
<organism evidence="2 3">
    <name type="scientific">Chlorella vulgaris</name>
    <name type="common">Green alga</name>
    <dbReference type="NCBI Taxonomy" id="3077"/>
    <lineage>
        <taxon>Eukaryota</taxon>
        <taxon>Viridiplantae</taxon>
        <taxon>Chlorophyta</taxon>
        <taxon>core chlorophytes</taxon>
        <taxon>Trebouxiophyceae</taxon>
        <taxon>Chlorellales</taxon>
        <taxon>Chlorellaceae</taxon>
        <taxon>Chlorella clade</taxon>
        <taxon>Chlorella</taxon>
    </lineage>
</organism>
<proteinExistence type="predicted"/>
<reference evidence="2" key="2">
    <citation type="submission" date="2020-11" db="EMBL/GenBank/DDBJ databases">
        <authorList>
            <person name="Cecchin M."/>
            <person name="Marcolungo L."/>
            <person name="Rossato M."/>
            <person name="Girolomoni L."/>
            <person name="Cosentino E."/>
            <person name="Cuine S."/>
            <person name="Li-Beisson Y."/>
            <person name="Delledonne M."/>
            <person name="Ballottari M."/>
        </authorList>
    </citation>
    <scope>NUCLEOTIDE SEQUENCE</scope>
    <source>
        <strain evidence="2">211/11P</strain>
        <tissue evidence="2">Whole cell</tissue>
    </source>
</reference>
<protein>
    <submittedName>
        <fullName evidence="2">Uncharacterized protein</fullName>
    </submittedName>
</protein>
<reference evidence="2" key="1">
    <citation type="journal article" date="2019" name="Plant J.">
        <title>Chlorella vulgaris genome assembly and annotation reveals the molecular basis for metabolic acclimation to high light conditions.</title>
        <authorList>
            <person name="Cecchin M."/>
            <person name="Marcolungo L."/>
            <person name="Rossato M."/>
            <person name="Girolomoni L."/>
            <person name="Cosentino E."/>
            <person name="Cuine S."/>
            <person name="Li-Beisson Y."/>
            <person name="Delledonne M."/>
            <person name="Ballottari M."/>
        </authorList>
    </citation>
    <scope>NUCLEOTIDE SEQUENCE</scope>
    <source>
        <strain evidence="2">211/11P</strain>
    </source>
</reference>
<comment type="caution">
    <text evidence="2">The sequence shown here is derived from an EMBL/GenBank/DDBJ whole genome shotgun (WGS) entry which is preliminary data.</text>
</comment>
<name>A0A9D4YYY9_CHLVU</name>
<feature type="compositionally biased region" description="Basic and acidic residues" evidence="1">
    <location>
        <begin position="1"/>
        <end position="12"/>
    </location>
</feature>
<feature type="region of interest" description="Disordered" evidence="1">
    <location>
        <begin position="64"/>
        <end position="83"/>
    </location>
</feature>
<keyword evidence="3" id="KW-1185">Reference proteome</keyword>
<evidence type="ECO:0000256" key="1">
    <source>
        <dbReference type="SAM" id="MobiDB-lite"/>
    </source>
</evidence>
<evidence type="ECO:0000313" key="2">
    <source>
        <dbReference type="EMBL" id="KAI3432807.1"/>
    </source>
</evidence>
<feature type="compositionally biased region" description="Low complexity" evidence="1">
    <location>
        <begin position="64"/>
        <end position="75"/>
    </location>
</feature>
<gene>
    <name evidence="2" type="ORF">D9Q98_010390</name>
</gene>